<evidence type="ECO:0000256" key="5">
    <source>
        <dbReference type="SAM" id="MobiDB-lite"/>
    </source>
</evidence>
<dbReference type="PROSITE" id="PS01149">
    <property type="entry name" value="PSI_RSU"/>
    <property type="match status" value="1"/>
</dbReference>
<evidence type="ECO:0000313" key="7">
    <source>
        <dbReference type="EMBL" id="CAA9315497.1"/>
    </source>
</evidence>
<feature type="domain" description="RNA-binding S4" evidence="6">
    <location>
        <begin position="319"/>
        <end position="376"/>
    </location>
</feature>
<dbReference type="PANTHER" id="PTHR47683">
    <property type="entry name" value="PSEUDOURIDINE SYNTHASE FAMILY PROTEIN-RELATED"/>
    <property type="match status" value="1"/>
</dbReference>
<keyword evidence="2 4" id="KW-0413">Isomerase</keyword>
<dbReference type="EMBL" id="CADCTQ010000544">
    <property type="protein sequence ID" value="CAA9315497.1"/>
    <property type="molecule type" value="Genomic_DNA"/>
</dbReference>
<proteinExistence type="inferred from homology"/>
<comment type="similarity">
    <text evidence="1 4">Belongs to the pseudouridine synthase RsuA family.</text>
</comment>
<dbReference type="EC" id="5.4.99.-" evidence="4"/>
<evidence type="ECO:0000256" key="1">
    <source>
        <dbReference type="ARBA" id="ARBA00008348"/>
    </source>
</evidence>
<dbReference type="InterPro" id="IPR050343">
    <property type="entry name" value="RsuA_PseudoU_synthase"/>
</dbReference>
<organism evidence="7">
    <name type="scientific">uncultured Cytophagales bacterium</name>
    <dbReference type="NCBI Taxonomy" id="158755"/>
    <lineage>
        <taxon>Bacteria</taxon>
        <taxon>Pseudomonadati</taxon>
        <taxon>Bacteroidota</taxon>
        <taxon>Sphingobacteriia</taxon>
        <taxon>Sphingobacteriales</taxon>
        <taxon>environmental samples</taxon>
    </lineage>
</organism>
<dbReference type="GO" id="GO:0000455">
    <property type="term" value="P:enzyme-directed rRNA pseudouridine synthesis"/>
    <property type="evidence" value="ECO:0007669"/>
    <property type="project" value="UniProtKB-ARBA"/>
</dbReference>
<reference evidence="7" key="1">
    <citation type="submission" date="2020-02" db="EMBL/GenBank/DDBJ databases">
        <authorList>
            <person name="Meier V. D."/>
        </authorList>
    </citation>
    <scope>NUCLEOTIDE SEQUENCE</scope>
    <source>
        <strain evidence="7">AVDCRST_MAG56</strain>
    </source>
</reference>
<evidence type="ECO:0000256" key="2">
    <source>
        <dbReference type="ARBA" id="ARBA00023235"/>
    </source>
</evidence>
<keyword evidence="3" id="KW-0694">RNA-binding</keyword>
<dbReference type="NCBIfam" id="TIGR00093">
    <property type="entry name" value="pseudouridine synthase"/>
    <property type="match status" value="1"/>
</dbReference>
<dbReference type="CDD" id="cd02870">
    <property type="entry name" value="PseudoU_synth_RsuA_like"/>
    <property type="match status" value="1"/>
</dbReference>
<dbReference type="SUPFAM" id="SSF55174">
    <property type="entry name" value="Alpha-L RNA-binding motif"/>
    <property type="match status" value="1"/>
</dbReference>
<sequence length="551" mass="62331">MKKPTRKSDVTPRPRAKAAQGTGYGTNPRKRTRTDDDEAPRARRAAPAGTGSPRRSRTEDDAAPRAKRPYTAGTGNPRRSRNTEEGAAPRAKRPTASGYGATPKRRTRPDEDTPTFRKPKAVTDGGERPATRRRTTAAGSDEPRPRRKSTAEGAAPRRGFTSRFGNDEPKPYARPRRNADSDREERPAPRSRFGDKEERPAPRSRFGDKEKPRFEKPGAAGPARRFESKFKKRDEDTGTSRPARRTTERFGNSDEKRPRRPTGFGGESTGRFAPKGKDDVKKNFRSKPVRTPDYDFSEVEAKGKGKRTRAEKVEKDDSVRLNRYIANAGVCSRRDADVLIQSGEIKVNGNPVTEMGYQVKPGDIVKYGNRVLNREKMVYVLLNKPKDFITTTEDPEERRTVMDLVKEAADTRLFPVGRLDRNTTGLLLLTNDGELAEKLTHPSYNIKKIYEVQLDKPISEEDFNRALEGVELEDGKAEVDELATVSPDRTVLGIELHLGRNRIVRRIFEHLGYDVIKLDRVMYAGLDKKDLPRGKWRYLSEKEVIRLKYFL</sequence>
<dbReference type="Gene3D" id="3.30.70.1560">
    <property type="entry name" value="Alpha-L RNA-binding motif"/>
    <property type="match status" value="1"/>
</dbReference>
<name>A0A6J4KVM8_9SPHI</name>
<accession>A0A6J4KVM8</accession>
<dbReference type="PANTHER" id="PTHR47683:SF2">
    <property type="entry name" value="RNA-BINDING S4 DOMAIN-CONTAINING PROTEIN"/>
    <property type="match status" value="1"/>
</dbReference>
<evidence type="ECO:0000256" key="4">
    <source>
        <dbReference type="RuleBase" id="RU003887"/>
    </source>
</evidence>
<feature type="compositionally biased region" description="Basic and acidic residues" evidence="5">
    <location>
        <begin position="224"/>
        <end position="238"/>
    </location>
</feature>
<dbReference type="PROSITE" id="PS50889">
    <property type="entry name" value="S4"/>
    <property type="match status" value="1"/>
</dbReference>
<evidence type="ECO:0000259" key="6">
    <source>
        <dbReference type="SMART" id="SM00363"/>
    </source>
</evidence>
<dbReference type="InterPro" id="IPR042092">
    <property type="entry name" value="PsdUridine_s_RsuA/RluB/E/F_cat"/>
</dbReference>
<dbReference type="SMART" id="SM00363">
    <property type="entry name" value="S4"/>
    <property type="match status" value="1"/>
</dbReference>
<gene>
    <name evidence="7" type="ORF">AVDCRST_MAG56-6601</name>
</gene>
<dbReference type="CDD" id="cd00165">
    <property type="entry name" value="S4"/>
    <property type="match status" value="1"/>
</dbReference>
<dbReference type="Gene3D" id="3.30.70.580">
    <property type="entry name" value="Pseudouridine synthase I, catalytic domain, N-terminal subdomain"/>
    <property type="match status" value="1"/>
</dbReference>
<dbReference type="InterPro" id="IPR018496">
    <property type="entry name" value="PsdUridine_synth_RsuA/RluB_CS"/>
</dbReference>
<feature type="compositionally biased region" description="Basic and acidic residues" evidence="5">
    <location>
        <begin position="1"/>
        <end position="12"/>
    </location>
</feature>
<dbReference type="InterPro" id="IPR000748">
    <property type="entry name" value="PsdUridine_synth_RsuA/RluB/E/F"/>
</dbReference>
<dbReference type="AlphaFoldDB" id="A0A6J4KVM8"/>
<feature type="compositionally biased region" description="Basic and acidic residues" evidence="5">
    <location>
        <begin position="245"/>
        <end position="257"/>
    </location>
</feature>
<protein>
    <recommendedName>
        <fullName evidence="4">Pseudouridine synthase</fullName>
        <ecNumber evidence="4">5.4.99.-</ecNumber>
    </recommendedName>
</protein>
<dbReference type="Pfam" id="PF01479">
    <property type="entry name" value="S4"/>
    <property type="match status" value="1"/>
</dbReference>
<dbReference type="GO" id="GO:0003723">
    <property type="term" value="F:RNA binding"/>
    <property type="evidence" value="ECO:0007669"/>
    <property type="project" value="UniProtKB-KW"/>
</dbReference>
<dbReference type="InterPro" id="IPR036986">
    <property type="entry name" value="S4_RNA-bd_sf"/>
</dbReference>
<dbReference type="Pfam" id="PF00849">
    <property type="entry name" value="PseudoU_synth_2"/>
    <property type="match status" value="1"/>
</dbReference>
<dbReference type="InterPro" id="IPR006145">
    <property type="entry name" value="PsdUridine_synth_RsuA/RluA"/>
</dbReference>
<dbReference type="SUPFAM" id="SSF55120">
    <property type="entry name" value="Pseudouridine synthase"/>
    <property type="match status" value="1"/>
</dbReference>
<dbReference type="GO" id="GO:0120159">
    <property type="term" value="F:rRNA pseudouridine synthase activity"/>
    <property type="evidence" value="ECO:0007669"/>
    <property type="project" value="UniProtKB-ARBA"/>
</dbReference>
<dbReference type="InterPro" id="IPR020094">
    <property type="entry name" value="TruA/RsuA/RluB/E/F_N"/>
</dbReference>
<dbReference type="InterPro" id="IPR020103">
    <property type="entry name" value="PsdUridine_synth_cat_dom_sf"/>
</dbReference>
<feature type="region of interest" description="Disordered" evidence="5">
    <location>
        <begin position="1"/>
        <end position="291"/>
    </location>
</feature>
<feature type="compositionally biased region" description="Basic and acidic residues" evidence="5">
    <location>
        <begin position="165"/>
        <end position="216"/>
    </location>
</feature>
<evidence type="ECO:0000256" key="3">
    <source>
        <dbReference type="PROSITE-ProRule" id="PRU00182"/>
    </source>
</evidence>
<dbReference type="InterPro" id="IPR002942">
    <property type="entry name" value="S4_RNA-bd"/>
</dbReference>
<dbReference type="Gene3D" id="3.10.290.10">
    <property type="entry name" value="RNA-binding S4 domain"/>
    <property type="match status" value="1"/>
</dbReference>